<proteinExistence type="inferred from homology"/>
<evidence type="ECO:0000313" key="14">
    <source>
        <dbReference type="EMBL" id="KAK7074252.1"/>
    </source>
</evidence>
<dbReference type="Gene3D" id="1.20.1070.10">
    <property type="entry name" value="Rhodopsin 7-helix transmembrane proteins"/>
    <property type="match status" value="1"/>
</dbReference>
<feature type="transmembrane region" description="Helical" evidence="11">
    <location>
        <begin position="759"/>
        <end position="781"/>
    </location>
</feature>
<gene>
    <name evidence="14" type="ORF">SK128_021711</name>
</gene>
<dbReference type="GO" id="GO:0005886">
    <property type="term" value="C:plasma membrane"/>
    <property type="evidence" value="ECO:0007669"/>
    <property type="project" value="UniProtKB-SubCell"/>
</dbReference>
<evidence type="ECO:0000256" key="11">
    <source>
        <dbReference type="SAM" id="Phobius"/>
    </source>
</evidence>
<feature type="transmembrane region" description="Helical" evidence="11">
    <location>
        <begin position="847"/>
        <end position="867"/>
    </location>
</feature>
<dbReference type="SUPFAM" id="SSF81321">
    <property type="entry name" value="Family A G protein-coupled receptor-like"/>
    <property type="match status" value="1"/>
</dbReference>
<feature type="domain" description="G-protein coupled receptors family 1 profile" evidence="13">
    <location>
        <begin position="676"/>
        <end position="867"/>
    </location>
</feature>
<comment type="similarity">
    <text evidence="2">Belongs to the G-protein coupled receptor 1 family.</text>
</comment>
<evidence type="ECO:0000256" key="7">
    <source>
        <dbReference type="ARBA" id="ARBA00023136"/>
    </source>
</evidence>
<evidence type="ECO:0000256" key="8">
    <source>
        <dbReference type="ARBA" id="ARBA00023170"/>
    </source>
</evidence>
<reference evidence="14 15" key="1">
    <citation type="submission" date="2023-11" db="EMBL/GenBank/DDBJ databases">
        <title>Halocaridina rubra genome assembly.</title>
        <authorList>
            <person name="Smith C."/>
        </authorList>
    </citation>
    <scope>NUCLEOTIDE SEQUENCE [LARGE SCALE GENOMIC DNA]</scope>
    <source>
        <strain evidence="14">EP-1</strain>
        <tissue evidence="14">Whole</tissue>
    </source>
</reference>
<dbReference type="Pfam" id="PF00001">
    <property type="entry name" value="7tm_1"/>
    <property type="match status" value="1"/>
</dbReference>
<evidence type="ECO:0000256" key="4">
    <source>
        <dbReference type="ARBA" id="ARBA00022692"/>
    </source>
</evidence>
<feature type="chain" id="PRO_5042926389" description="G-protein coupled receptors family 1 profile domain-containing protein" evidence="12">
    <location>
        <begin position="23"/>
        <end position="948"/>
    </location>
</feature>
<keyword evidence="5 11" id="KW-1133">Transmembrane helix</keyword>
<feature type="transmembrane region" description="Helical" evidence="11">
    <location>
        <begin position="660"/>
        <end position="686"/>
    </location>
</feature>
<keyword evidence="6" id="KW-0297">G-protein coupled receptor</keyword>
<name>A0AAN8X0D5_HALRR</name>
<dbReference type="InterPro" id="IPR000276">
    <property type="entry name" value="GPCR_Rhodpsn"/>
</dbReference>
<dbReference type="CDD" id="cd00637">
    <property type="entry name" value="7tm_classA_rhodopsin-like"/>
    <property type="match status" value="1"/>
</dbReference>
<keyword evidence="7 11" id="KW-0472">Membrane</keyword>
<dbReference type="PROSITE" id="PS50262">
    <property type="entry name" value="G_PROTEIN_RECEP_F1_2"/>
    <property type="match status" value="1"/>
</dbReference>
<dbReference type="GO" id="GO:0004930">
    <property type="term" value="F:G protein-coupled receptor activity"/>
    <property type="evidence" value="ECO:0007669"/>
    <property type="project" value="UniProtKB-KW"/>
</dbReference>
<evidence type="ECO:0000256" key="12">
    <source>
        <dbReference type="SAM" id="SignalP"/>
    </source>
</evidence>
<dbReference type="AlphaFoldDB" id="A0AAN8X0D5"/>
<dbReference type="PRINTS" id="PR00237">
    <property type="entry name" value="GPCRRHODOPSN"/>
</dbReference>
<evidence type="ECO:0000259" key="13">
    <source>
        <dbReference type="PROSITE" id="PS50262"/>
    </source>
</evidence>
<evidence type="ECO:0000256" key="3">
    <source>
        <dbReference type="ARBA" id="ARBA00022475"/>
    </source>
</evidence>
<evidence type="ECO:0000256" key="6">
    <source>
        <dbReference type="ARBA" id="ARBA00023040"/>
    </source>
</evidence>
<evidence type="ECO:0000256" key="5">
    <source>
        <dbReference type="ARBA" id="ARBA00022989"/>
    </source>
</evidence>
<keyword evidence="10" id="KW-0807">Transducer</keyword>
<dbReference type="PANTHER" id="PTHR24246:SF27">
    <property type="entry name" value="ADENOSINE RECEPTOR, ISOFORM A"/>
    <property type="match status" value="1"/>
</dbReference>
<feature type="transmembrane region" description="Helical" evidence="11">
    <location>
        <begin position="707"/>
        <end position="729"/>
    </location>
</feature>
<keyword evidence="4 11" id="KW-0812">Transmembrane</keyword>
<comment type="caution">
    <text evidence="14">The sequence shown here is derived from an EMBL/GenBank/DDBJ whole genome shotgun (WGS) entry which is preliminary data.</text>
</comment>
<keyword evidence="12" id="KW-0732">Signal</keyword>
<feature type="transmembrane region" description="Helical" evidence="11">
    <location>
        <begin position="807"/>
        <end position="827"/>
    </location>
</feature>
<dbReference type="InterPro" id="IPR017452">
    <property type="entry name" value="GPCR_Rhodpsn_7TM"/>
</dbReference>
<accession>A0AAN8X0D5</accession>
<keyword evidence="15" id="KW-1185">Reference proteome</keyword>
<comment type="subcellular location">
    <subcellularLocation>
        <location evidence="1">Cell membrane</location>
        <topology evidence="1">Multi-pass membrane protein</topology>
    </subcellularLocation>
</comment>
<keyword evidence="9" id="KW-0325">Glycoprotein</keyword>
<evidence type="ECO:0000256" key="9">
    <source>
        <dbReference type="ARBA" id="ARBA00023180"/>
    </source>
</evidence>
<evidence type="ECO:0000256" key="2">
    <source>
        <dbReference type="ARBA" id="ARBA00010663"/>
    </source>
</evidence>
<feature type="signal peptide" evidence="12">
    <location>
        <begin position="1"/>
        <end position="22"/>
    </location>
</feature>
<keyword evidence="3" id="KW-1003">Cell membrane</keyword>
<dbReference type="Proteomes" id="UP001381693">
    <property type="component" value="Unassembled WGS sequence"/>
</dbReference>
<keyword evidence="8" id="KW-0675">Receptor</keyword>
<protein>
    <recommendedName>
        <fullName evidence="13">G-protein coupled receptors family 1 profile domain-containing protein</fullName>
    </recommendedName>
</protein>
<organism evidence="14 15">
    <name type="scientific">Halocaridina rubra</name>
    <name type="common">Hawaiian red shrimp</name>
    <dbReference type="NCBI Taxonomy" id="373956"/>
    <lineage>
        <taxon>Eukaryota</taxon>
        <taxon>Metazoa</taxon>
        <taxon>Ecdysozoa</taxon>
        <taxon>Arthropoda</taxon>
        <taxon>Crustacea</taxon>
        <taxon>Multicrustacea</taxon>
        <taxon>Malacostraca</taxon>
        <taxon>Eumalacostraca</taxon>
        <taxon>Eucarida</taxon>
        <taxon>Decapoda</taxon>
        <taxon>Pleocyemata</taxon>
        <taxon>Caridea</taxon>
        <taxon>Atyoidea</taxon>
        <taxon>Atyidae</taxon>
        <taxon>Halocaridina</taxon>
    </lineage>
</organism>
<dbReference type="PANTHER" id="PTHR24246">
    <property type="entry name" value="OLFACTORY RECEPTOR AND ADENOSINE RECEPTOR"/>
    <property type="match status" value="1"/>
</dbReference>
<evidence type="ECO:0000256" key="1">
    <source>
        <dbReference type="ARBA" id="ARBA00004651"/>
    </source>
</evidence>
<evidence type="ECO:0000313" key="15">
    <source>
        <dbReference type="Proteomes" id="UP001381693"/>
    </source>
</evidence>
<sequence length="948" mass="108996">MECFRLCVFLTLCLGDVPSSSSADVPESDAPPVQYGNMTSLSISTTEVFQPSTAIMTWSSAGDFTSLSTHPSTSETHSYKYFNSLTNSLIDPAEVEARGYQYLSNAIIPLCPHASHADWSTYNACVIEYDHILNVSCFSNKDESNICLHVVEEENLKNWGPFIQNVRDFSKNSKRYYNIFVSCWINLVYYLELDIDYDILKYDGRSIYMKFTELGLNTCLPYIKFFGQCQNNSLITVCDADNITVGFLHDACYPHLFFHCAKSLESYPRIIKDIGAQIFSLIYYFDYLSDTITDSYILSKRGLELQETISIPCCFDTDYTSLYNFYSNCKFSEFCMKVSCFSLRNSSQECFIVMEGRNVSNINQSLNYYRSFADNPRRYFLLLHACVDIGINKYERSIESFFGSRSKNHTNPFIVIIDEFIAAACLPFYQHFSKCEKYSFLTKCSDGYTTIVFFHLGCKFPTFINRSGLIDMIAQAISFGSISFVAKFLCRGDMGFITNKIKGTEVAVLPTDDVPAHFFSGKHFMFNQYWPWCYNNYMILWREDPEVVNLSKNWSYLPPECQDFLASTIVITPALFDAFAVINGTMKARTFFITSDKAKFLADKFGVSSYQLHQHATIQNGTEARSYRLTVDKGSNLSHILQSLPYPVVSYYPVFNYSNGWFYVFRAQALCLCSCVTVITLFVLSIERFILCWRPLKYKQYYTLPRVKFVILFSWVFGLMSSVLSTLGYRMSAIWHSWTKLPMAYLDSNVYHNVPVESIAIILCVLGILTVIFSALALLAFRKEVTRIREERVSLDMRVTDDFERENTYITVSLIILGFLFVVTYLPVSIPVFSNYEGYYSETNHPVFLYLSWWFLLAGSAINPFIYNMRSTQFKSDIAESLQKILPQPFKARMKQYITRPREKKKTYFRELEESAEMAARGQYGVPKSDQLGPFLGSQDMVETVTAL</sequence>
<dbReference type="EMBL" id="JAXCGZ010011710">
    <property type="protein sequence ID" value="KAK7074252.1"/>
    <property type="molecule type" value="Genomic_DNA"/>
</dbReference>
<evidence type="ECO:0000256" key="10">
    <source>
        <dbReference type="ARBA" id="ARBA00023224"/>
    </source>
</evidence>